<protein>
    <submittedName>
        <fullName evidence="2">PHD FINGER FAMILY PROTEIN</fullName>
    </submittedName>
</protein>
<dbReference type="OrthoDB" id="1903104at2759"/>
<name>A0A9Q0PPT9_SALPP</name>
<dbReference type="AlphaFoldDB" id="A0A9Q0PPT9"/>
<gene>
    <name evidence="2" type="ORF">OIU79_013945</name>
</gene>
<dbReference type="EMBL" id="JAPFFK010000018">
    <property type="protein sequence ID" value="KAJ6692081.1"/>
    <property type="molecule type" value="Genomic_DNA"/>
</dbReference>
<dbReference type="Proteomes" id="UP001151532">
    <property type="component" value="Chromosome 9"/>
</dbReference>
<accession>A0A9Q0PPT9</accession>
<organism evidence="2 3">
    <name type="scientific">Salix purpurea</name>
    <name type="common">Purple osier willow</name>
    <dbReference type="NCBI Taxonomy" id="77065"/>
    <lineage>
        <taxon>Eukaryota</taxon>
        <taxon>Viridiplantae</taxon>
        <taxon>Streptophyta</taxon>
        <taxon>Embryophyta</taxon>
        <taxon>Tracheophyta</taxon>
        <taxon>Spermatophyta</taxon>
        <taxon>Magnoliopsida</taxon>
        <taxon>eudicotyledons</taxon>
        <taxon>Gunneridae</taxon>
        <taxon>Pentapetalae</taxon>
        <taxon>rosids</taxon>
        <taxon>fabids</taxon>
        <taxon>Malpighiales</taxon>
        <taxon>Salicaceae</taxon>
        <taxon>Saliceae</taxon>
        <taxon>Salix</taxon>
    </lineage>
</organism>
<keyword evidence="3" id="KW-1185">Reference proteome</keyword>
<evidence type="ECO:0000256" key="1">
    <source>
        <dbReference type="SAM" id="MobiDB-lite"/>
    </source>
</evidence>
<evidence type="ECO:0000313" key="3">
    <source>
        <dbReference type="Proteomes" id="UP001151532"/>
    </source>
</evidence>
<comment type="caution">
    <text evidence="2">The sequence shown here is derived from an EMBL/GenBank/DDBJ whole genome shotgun (WGS) entry which is preliminary data.</text>
</comment>
<feature type="region of interest" description="Disordered" evidence="1">
    <location>
        <begin position="20"/>
        <end position="78"/>
    </location>
</feature>
<evidence type="ECO:0000313" key="2">
    <source>
        <dbReference type="EMBL" id="KAJ6692081.1"/>
    </source>
</evidence>
<proteinExistence type="predicted"/>
<reference evidence="2" key="1">
    <citation type="submission" date="2022-11" db="EMBL/GenBank/DDBJ databases">
        <authorList>
            <person name="Hyden B.L."/>
            <person name="Feng K."/>
            <person name="Yates T."/>
            <person name="Jawdy S."/>
            <person name="Smart L.B."/>
            <person name="Muchero W."/>
        </authorList>
    </citation>
    <scope>NUCLEOTIDE SEQUENCE</scope>
    <source>
        <tissue evidence="2">Shoot tip</tissue>
    </source>
</reference>
<reference evidence="2" key="2">
    <citation type="journal article" date="2023" name="Int. J. Mol. Sci.">
        <title>De Novo Assembly and Annotation of 11 Diverse Shrub Willow (Salix) Genomes Reveals Novel Gene Organization in Sex-Linked Regions.</title>
        <authorList>
            <person name="Hyden B."/>
            <person name="Feng K."/>
            <person name="Yates T.B."/>
            <person name="Jawdy S."/>
            <person name="Cereghino C."/>
            <person name="Smart L.B."/>
            <person name="Muchero W."/>
        </authorList>
    </citation>
    <scope>NUCLEOTIDE SEQUENCE</scope>
    <source>
        <tissue evidence="2">Shoot tip</tissue>
    </source>
</reference>
<feature type="compositionally biased region" description="Basic and acidic residues" evidence="1">
    <location>
        <begin position="44"/>
        <end position="67"/>
    </location>
</feature>
<sequence>MEGVILMNMKLFPLDHAPVSSAKKSLEGSRAAKRPAVVEVPTLRSDKLSLGKQSEVRPDTHTKRNDDSGDTPILHSLPKDPKLSLKLKIKKPNLENQSSLIPLHEEEKSSIRGQSEMIEANWILKKLGKDAIGKRVEVHQPSDNSWHKGVVSDIVEGTSMLSITLDDGIVKPFELGKHAFRFVPQKQKK</sequence>